<proteinExistence type="predicted"/>
<protein>
    <submittedName>
        <fullName evidence="1">Uncharacterized protein</fullName>
    </submittedName>
</protein>
<dbReference type="AlphaFoldDB" id="A0A212K5I0"/>
<sequence length="50" mass="6108">MEIIDLTKPHIFFYIQDTVIKRYSNLNTNFFIKYLYASQVINNNSEDYRL</sequence>
<evidence type="ECO:0000313" key="1">
    <source>
        <dbReference type="EMBL" id="SBW06961.1"/>
    </source>
</evidence>
<dbReference type="EMBL" id="FLUM01000003">
    <property type="protein sequence ID" value="SBW06961.1"/>
    <property type="molecule type" value="Genomic_DNA"/>
</dbReference>
<reference evidence="1" key="1">
    <citation type="submission" date="2016-04" db="EMBL/GenBank/DDBJ databases">
        <authorList>
            <person name="Evans L.H."/>
            <person name="Alamgir A."/>
            <person name="Owens N."/>
            <person name="Weber N.D."/>
            <person name="Virtaneva K."/>
            <person name="Barbian K."/>
            <person name="Babar A."/>
            <person name="Rosenke K."/>
        </authorList>
    </citation>
    <scope>NUCLEOTIDE SEQUENCE</scope>
    <source>
        <strain evidence="1">86-1</strain>
    </source>
</reference>
<organism evidence="1">
    <name type="scientific">uncultured Dysgonomonas sp</name>
    <dbReference type="NCBI Taxonomy" id="206096"/>
    <lineage>
        <taxon>Bacteria</taxon>
        <taxon>Pseudomonadati</taxon>
        <taxon>Bacteroidota</taxon>
        <taxon>Bacteroidia</taxon>
        <taxon>Bacteroidales</taxon>
        <taxon>Dysgonomonadaceae</taxon>
        <taxon>Dysgonomonas</taxon>
        <taxon>environmental samples</taxon>
    </lineage>
</organism>
<gene>
    <name evidence="1" type="ORF">KL86DYS1_31530</name>
</gene>
<name>A0A212K5I0_9BACT</name>
<accession>A0A212K5I0</accession>